<dbReference type="PROSITE" id="PS51085">
    <property type="entry name" value="2FE2S_FER_2"/>
    <property type="match status" value="1"/>
</dbReference>
<proteinExistence type="predicted"/>
<evidence type="ECO:0000256" key="6">
    <source>
        <dbReference type="ARBA" id="ARBA00023002"/>
    </source>
</evidence>
<dbReference type="InterPro" id="IPR006058">
    <property type="entry name" value="2Fe2S_fd_BS"/>
</dbReference>
<dbReference type="Gene3D" id="3.10.20.30">
    <property type="match status" value="1"/>
</dbReference>
<dbReference type="InterPro" id="IPR050415">
    <property type="entry name" value="MRET"/>
</dbReference>
<feature type="domain" description="FAD-binding FR-type" evidence="10">
    <location>
        <begin position="11"/>
        <end position="115"/>
    </location>
</feature>
<dbReference type="InterPro" id="IPR017927">
    <property type="entry name" value="FAD-bd_FR_type"/>
</dbReference>
<keyword evidence="5" id="KW-0274">FAD</keyword>
<keyword evidence="6" id="KW-0560">Oxidoreductase</keyword>
<dbReference type="GO" id="GO:0016491">
    <property type="term" value="F:oxidoreductase activity"/>
    <property type="evidence" value="ECO:0007669"/>
    <property type="project" value="UniProtKB-KW"/>
</dbReference>
<gene>
    <name evidence="11" type="ORF">SAMN05443292_0794</name>
</gene>
<name>A0A1I3DZT8_9FLAO</name>
<dbReference type="Pfam" id="PF00175">
    <property type="entry name" value="NAD_binding_1"/>
    <property type="match status" value="1"/>
</dbReference>
<dbReference type="Gene3D" id="2.40.30.10">
    <property type="entry name" value="Translation factors"/>
    <property type="match status" value="1"/>
</dbReference>
<feature type="domain" description="2Fe-2S ferredoxin-type" evidence="9">
    <location>
        <begin position="282"/>
        <end position="373"/>
    </location>
</feature>
<dbReference type="InterPro" id="IPR012675">
    <property type="entry name" value="Beta-grasp_dom_sf"/>
</dbReference>
<protein>
    <submittedName>
        <fullName evidence="11">Ring-1,2-phenylacetyl-CoA epoxidase subunit PaaE</fullName>
    </submittedName>
</protein>
<evidence type="ECO:0000256" key="5">
    <source>
        <dbReference type="ARBA" id="ARBA00022827"/>
    </source>
</evidence>
<evidence type="ECO:0000256" key="8">
    <source>
        <dbReference type="ARBA" id="ARBA00023014"/>
    </source>
</evidence>
<sequence>MNLNLTKAKKPVFHSLKITKKELLTKTIFTLEFEIPIELKENFAFESGQYLSLKGKNLDQEIIRDYSLTSAPFENKISLGIKLGDKDSFTTDLFEEYKVGDFLEISEPKGRFTLVSKPNEHRTILGFAAGIGITPILSHLKNILHEEPRTRFYLFFGNANSKKIPFKNELDDLLLLYKDRLEIFYFYSKETTDLLFQGHLNDKKLHLIINQILNLDDTDEESTIWDAVDEILICGTGEMIKSLANESFNRGIPKKNIHFELFDTFNEDIYPTEQEFPLIENIEVEFKVYGENFKTNLRNNKYKLLQQLLDQGFKVPYSCKSGICGICECTLQEGDVELLENEYLTEKEEKTGKILACQSIVLSKKIKVNFDSV</sequence>
<keyword evidence="4" id="KW-0479">Metal-binding</keyword>
<dbReference type="AlphaFoldDB" id="A0A1I3DZT8"/>
<evidence type="ECO:0000259" key="10">
    <source>
        <dbReference type="PROSITE" id="PS51384"/>
    </source>
</evidence>
<dbReference type="STRING" id="1125876.SAMN05443292_0794"/>
<dbReference type="EMBL" id="FOQT01000001">
    <property type="protein sequence ID" value="SFH92163.1"/>
    <property type="molecule type" value="Genomic_DNA"/>
</dbReference>
<dbReference type="InterPro" id="IPR036010">
    <property type="entry name" value="2Fe-2S_ferredoxin-like_sf"/>
</dbReference>
<dbReference type="RefSeq" id="WP_090078831.1">
    <property type="nucleotide sequence ID" value="NZ_FOQT01000001.1"/>
</dbReference>
<evidence type="ECO:0000256" key="3">
    <source>
        <dbReference type="ARBA" id="ARBA00022714"/>
    </source>
</evidence>
<keyword evidence="8" id="KW-0411">Iron-sulfur</keyword>
<evidence type="ECO:0000259" key="9">
    <source>
        <dbReference type="PROSITE" id="PS51085"/>
    </source>
</evidence>
<reference evidence="11 12" key="1">
    <citation type="submission" date="2016-10" db="EMBL/GenBank/DDBJ databases">
        <authorList>
            <person name="de Groot N.N."/>
        </authorList>
    </citation>
    <scope>NUCLEOTIDE SEQUENCE [LARGE SCALE GENOMIC DNA]</scope>
    <source>
        <strain evidence="11 12">DSM 26000</strain>
    </source>
</reference>
<keyword evidence="2" id="KW-0285">Flavoprotein</keyword>
<evidence type="ECO:0000256" key="7">
    <source>
        <dbReference type="ARBA" id="ARBA00023004"/>
    </source>
</evidence>
<accession>A0A1I3DZT8</accession>
<dbReference type="CDD" id="cd00207">
    <property type="entry name" value="fer2"/>
    <property type="match status" value="1"/>
</dbReference>
<evidence type="ECO:0000256" key="4">
    <source>
        <dbReference type="ARBA" id="ARBA00022723"/>
    </source>
</evidence>
<dbReference type="InterPro" id="IPR017938">
    <property type="entry name" value="Riboflavin_synthase-like_b-brl"/>
</dbReference>
<dbReference type="SUPFAM" id="SSF63380">
    <property type="entry name" value="Riboflavin synthase domain-like"/>
    <property type="match status" value="1"/>
</dbReference>
<evidence type="ECO:0000256" key="1">
    <source>
        <dbReference type="ARBA" id="ARBA00001974"/>
    </source>
</evidence>
<keyword evidence="12" id="KW-1185">Reference proteome</keyword>
<dbReference type="OrthoDB" id="9789468at2"/>
<dbReference type="InterPro" id="IPR008333">
    <property type="entry name" value="Cbr1-like_FAD-bd_dom"/>
</dbReference>
<dbReference type="Pfam" id="PF00970">
    <property type="entry name" value="FAD_binding_6"/>
    <property type="match status" value="1"/>
</dbReference>
<dbReference type="PROSITE" id="PS51384">
    <property type="entry name" value="FAD_FR"/>
    <property type="match status" value="1"/>
</dbReference>
<dbReference type="PROSITE" id="PS00197">
    <property type="entry name" value="2FE2S_FER_1"/>
    <property type="match status" value="1"/>
</dbReference>
<dbReference type="GO" id="GO:0050660">
    <property type="term" value="F:flavin adenine dinucleotide binding"/>
    <property type="evidence" value="ECO:0007669"/>
    <property type="project" value="TreeGrafter"/>
</dbReference>
<dbReference type="SUPFAM" id="SSF54292">
    <property type="entry name" value="2Fe-2S ferredoxin-like"/>
    <property type="match status" value="1"/>
</dbReference>
<organism evidence="11 12">
    <name type="scientific">Halpernia frigidisoli</name>
    <dbReference type="NCBI Taxonomy" id="1125876"/>
    <lineage>
        <taxon>Bacteria</taxon>
        <taxon>Pseudomonadati</taxon>
        <taxon>Bacteroidota</taxon>
        <taxon>Flavobacteriia</taxon>
        <taxon>Flavobacteriales</taxon>
        <taxon>Weeksellaceae</taxon>
        <taxon>Chryseobacterium group</taxon>
        <taxon>Halpernia</taxon>
    </lineage>
</organism>
<dbReference type="Proteomes" id="UP000198931">
    <property type="component" value="Unassembled WGS sequence"/>
</dbReference>
<dbReference type="Pfam" id="PF00111">
    <property type="entry name" value="Fer2"/>
    <property type="match status" value="1"/>
</dbReference>
<dbReference type="Gene3D" id="3.40.50.80">
    <property type="entry name" value="Nucleotide-binding domain of ferredoxin-NADP reductase (FNR) module"/>
    <property type="match status" value="1"/>
</dbReference>
<dbReference type="GO" id="GO:0046872">
    <property type="term" value="F:metal ion binding"/>
    <property type="evidence" value="ECO:0007669"/>
    <property type="project" value="UniProtKB-KW"/>
</dbReference>
<dbReference type="PANTHER" id="PTHR47354:SF8">
    <property type="entry name" value="1,2-PHENYLACETYL-COA EPOXIDASE, SUBUNIT E"/>
    <property type="match status" value="1"/>
</dbReference>
<keyword evidence="3" id="KW-0001">2Fe-2S</keyword>
<dbReference type="PANTHER" id="PTHR47354">
    <property type="entry name" value="NADH OXIDOREDUCTASE HCR"/>
    <property type="match status" value="1"/>
</dbReference>
<comment type="cofactor">
    <cofactor evidence="1">
        <name>FAD</name>
        <dbReference type="ChEBI" id="CHEBI:57692"/>
    </cofactor>
</comment>
<dbReference type="InterPro" id="IPR001041">
    <property type="entry name" value="2Fe-2S_ferredoxin-type"/>
</dbReference>
<dbReference type="InterPro" id="IPR039261">
    <property type="entry name" value="FNR_nucleotide-bd"/>
</dbReference>
<evidence type="ECO:0000313" key="11">
    <source>
        <dbReference type="EMBL" id="SFH92163.1"/>
    </source>
</evidence>
<dbReference type="GO" id="GO:0051537">
    <property type="term" value="F:2 iron, 2 sulfur cluster binding"/>
    <property type="evidence" value="ECO:0007669"/>
    <property type="project" value="UniProtKB-KW"/>
</dbReference>
<evidence type="ECO:0000256" key="2">
    <source>
        <dbReference type="ARBA" id="ARBA00022630"/>
    </source>
</evidence>
<evidence type="ECO:0000313" key="12">
    <source>
        <dbReference type="Proteomes" id="UP000198931"/>
    </source>
</evidence>
<keyword evidence="7" id="KW-0408">Iron</keyword>
<dbReference type="SUPFAM" id="SSF52343">
    <property type="entry name" value="Ferredoxin reductase-like, C-terminal NADP-linked domain"/>
    <property type="match status" value="1"/>
</dbReference>
<dbReference type="InterPro" id="IPR001433">
    <property type="entry name" value="OxRdtase_FAD/NAD-bd"/>
</dbReference>